<name>A0ABS0XWH9_9HYPH</name>
<evidence type="ECO:0000313" key="2">
    <source>
        <dbReference type="EMBL" id="MBJ6124399.1"/>
    </source>
</evidence>
<dbReference type="EMBL" id="JAELXT010000002">
    <property type="protein sequence ID" value="MBJ6124399.1"/>
    <property type="molecule type" value="Genomic_DNA"/>
</dbReference>
<protein>
    <submittedName>
        <fullName evidence="2">Uncharacterized protein</fullName>
    </submittedName>
</protein>
<comment type="caution">
    <text evidence="2">The sequence shown here is derived from an EMBL/GenBank/DDBJ whole genome shotgun (WGS) entry which is preliminary data.</text>
</comment>
<feature type="signal peptide" evidence="1">
    <location>
        <begin position="1"/>
        <end position="25"/>
    </location>
</feature>
<keyword evidence="3" id="KW-1185">Reference proteome</keyword>
<organism evidence="2 3">
    <name type="scientific">Microvirga splendida</name>
    <dbReference type="NCBI Taxonomy" id="2795727"/>
    <lineage>
        <taxon>Bacteria</taxon>
        <taxon>Pseudomonadati</taxon>
        <taxon>Pseudomonadota</taxon>
        <taxon>Alphaproteobacteria</taxon>
        <taxon>Hyphomicrobiales</taxon>
        <taxon>Methylobacteriaceae</taxon>
        <taxon>Microvirga</taxon>
    </lineage>
</organism>
<feature type="chain" id="PRO_5047367451" evidence="1">
    <location>
        <begin position="26"/>
        <end position="157"/>
    </location>
</feature>
<evidence type="ECO:0000256" key="1">
    <source>
        <dbReference type="SAM" id="SignalP"/>
    </source>
</evidence>
<proteinExistence type="predicted"/>
<evidence type="ECO:0000313" key="3">
    <source>
        <dbReference type="Proteomes" id="UP000620670"/>
    </source>
</evidence>
<keyword evidence="1" id="KW-0732">Signal</keyword>
<dbReference type="Proteomes" id="UP000620670">
    <property type="component" value="Unassembled WGS sequence"/>
</dbReference>
<accession>A0ABS0XWH9</accession>
<gene>
    <name evidence="2" type="ORF">JAO75_03145</name>
</gene>
<reference evidence="3" key="1">
    <citation type="submission" date="2020-12" db="EMBL/GenBank/DDBJ databases">
        <title>Hymenobacter sp.</title>
        <authorList>
            <person name="Kim M.K."/>
        </authorList>
    </citation>
    <scope>NUCLEOTIDE SEQUENCE [LARGE SCALE GENOMIC DNA]</scope>
    <source>
        <strain evidence="3">BT325</strain>
    </source>
</reference>
<sequence>MTHIRSHLLAAFAVAGLFTSAPAFAQASGCQEGQKIMAERQSLSDQLAKLTQKGKKQLDARSACTIFTKLSANGEVVQKWMTDNKDWCQIPDQAIQGLAQQHKQVQKVRGEACQAAAKVAEMEKRAKQQAQQAQQGGLAGKLGGGLTGTMSIPKGAL</sequence>
<dbReference type="RefSeq" id="WP_199046613.1">
    <property type="nucleotide sequence ID" value="NZ_JAELXT010000002.1"/>
</dbReference>